<evidence type="ECO:0000256" key="1">
    <source>
        <dbReference type="ARBA" id="ARBA00004651"/>
    </source>
</evidence>
<feature type="transmembrane region" description="Helical" evidence="6">
    <location>
        <begin position="124"/>
        <end position="145"/>
    </location>
</feature>
<feature type="transmembrane region" description="Helical" evidence="6">
    <location>
        <begin position="67"/>
        <end position="87"/>
    </location>
</feature>
<dbReference type="InterPro" id="IPR020846">
    <property type="entry name" value="MFS_dom"/>
</dbReference>
<dbReference type="GO" id="GO:0005886">
    <property type="term" value="C:plasma membrane"/>
    <property type="evidence" value="ECO:0007669"/>
    <property type="project" value="UniProtKB-SubCell"/>
</dbReference>
<evidence type="ECO:0000259" key="7">
    <source>
        <dbReference type="PROSITE" id="PS50850"/>
    </source>
</evidence>
<protein>
    <submittedName>
        <fullName evidence="9">MFS transporter</fullName>
    </submittedName>
</protein>
<keyword evidence="2" id="KW-1003">Cell membrane</keyword>
<feature type="transmembrane region" description="Helical" evidence="6">
    <location>
        <begin position="187"/>
        <end position="210"/>
    </location>
</feature>
<evidence type="ECO:0000256" key="3">
    <source>
        <dbReference type="ARBA" id="ARBA00022692"/>
    </source>
</evidence>
<evidence type="ECO:0000313" key="11">
    <source>
        <dbReference type="Proteomes" id="UP000293902"/>
    </source>
</evidence>
<feature type="transmembrane region" description="Helical" evidence="6">
    <location>
        <begin position="33"/>
        <end position="55"/>
    </location>
</feature>
<feature type="transmembrane region" description="Helical" evidence="6">
    <location>
        <begin position="387"/>
        <end position="409"/>
    </location>
</feature>
<comment type="subcellular location">
    <subcellularLocation>
        <location evidence="1">Cell membrane</location>
        <topology evidence="1">Multi-pass membrane protein</topology>
    </subcellularLocation>
</comment>
<name>A0A328F741_9BACT</name>
<dbReference type="GO" id="GO:0022857">
    <property type="term" value="F:transmembrane transporter activity"/>
    <property type="evidence" value="ECO:0007669"/>
    <property type="project" value="InterPro"/>
</dbReference>
<feature type="transmembrane region" description="Helical" evidence="6">
    <location>
        <begin position="239"/>
        <end position="258"/>
    </location>
</feature>
<evidence type="ECO:0000313" key="8">
    <source>
        <dbReference type="EMBL" id="QBH12086.1"/>
    </source>
</evidence>
<dbReference type="CDD" id="cd17325">
    <property type="entry name" value="MFS_MdtG_SLC18_like"/>
    <property type="match status" value="1"/>
</dbReference>
<dbReference type="InterPro" id="IPR036259">
    <property type="entry name" value="MFS_trans_sf"/>
</dbReference>
<dbReference type="PROSITE" id="PS50850">
    <property type="entry name" value="MFS"/>
    <property type="match status" value="1"/>
</dbReference>
<feature type="transmembrane region" description="Helical" evidence="6">
    <location>
        <begin position="99"/>
        <end position="118"/>
    </location>
</feature>
<keyword evidence="4 6" id="KW-1133">Transmembrane helix</keyword>
<organism evidence="9 10">
    <name type="scientific">Desulfobacter hydrogenophilus</name>
    <dbReference type="NCBI Taxonomy" id="2291"/>
    <lineage>
        <taxon>Bacteria</taxon>
        <taxon>Pseudomonadati</taxon>
        <taxon>Thermodesulfobacteriota</taxon>
        <taxon>Desulfobacteria</taxon>
        <taxon>Desulfobacterales</taxon>
        <taxon>Desulfobacteraceae</taxon>
        <taxon>Desulfobacter</taxon>
    </lineage>
</organism>
<feature type="transmembrane region" description="Helical" evidence="6">
    <location>
        <begin position="157"/>
        <end position="175"/>
    </location>
</feature>
<dbReference type="Proteomes" id="UP000248798">
    <property type="component" value="Unassembled WGS sequence"/>
</dbReference>
<evidence type="ECO:0000313" key="10">
    <source>
        <dbReference type="Proteomes" id="UP000248798"/>
    </source>
</evidence>
<keyword evidence="5 6" id="KW-0472">Membrane</keyword>
<evidence type="ECO:0000256" key="6">
    <source>
        <dbReference type="SAM" id="Phobius"/>
    </source>
</evidence>
<dbReference type="PANTHER" id="PTHR43124">
    <property type="entry name" value="PURINE EFFLUX PUMP PBUE"/>
    <property type="match status" value="1"/>
</dbReference>
<proteinExistence type="predicted"/>
<dbReference type="OrthoDB" id="5412090at2"/>
<dbReference type="Gene3D" id="1.20.1250.20">
    <property type="entry name" value="MFS general substrate transporter like domains"/>
    <property type="match status" value="1"/>
</dbReference>
<dbReference type="PANTHER" id="PTHR43124:SF3">
    <property type="entry name" value="CHLORAMPHENICOL EFFLUX PUMP RV0191"/>
    <property type="match status" value="1"/>
</dbReference>
<keyword evidence="11" id="KW-1185">Reference proteome</keyword>
<dbReference type="InterPro" id="IPR011701">
    <property type="entry name" value="MFS"/>
</dbReference>
<feature type="transmembrane region" description="Helical" evidence="6">
    <location>
        <begin position="270"/>
        <end position="292"/>
    </location>
</feature>
<gene>
    <name evidence="9" type="ORF">DO021_19500</name>
    <name evidence="8" type="ORF">EYB58_03595</name>
</gene>
<dbReference type="RefSeq" id="WP_111959787.1">
    <property type="nucleotide sequence ID" value="NZ_CP036313.1"/>
</dbReference>
<reference evidence="9 10" key="1">
    <citation type="submission" date="2018-06" db="EMBL/GenBank/DDBJ databases">
        <title>Complete Genome Sequence of Desulfobacter hydrogenophilus (DSM3380).</title>
        <authorList>
            <person name="Marietou A."/>
            <person name="Schreiber L."/>
            <person name="Marshall I."/>
            <person name="Jorgensen B."/>
        </authorList>
    </citation>
    <scope>NUCLEOTIDE SEQUENCE [LARGE SCALE GENOMIC DNA]</scope>
    <source>
        <strain evidence="9 10">DSM 3380</strain>
    </source>
</reference>
<dbReference type="PRINTS" id="PR01035">
    <property type="entry name" value="TCRTETA"/>
</dbReference>
<feature type="transmembrane region" description="Helical" evidence="6">
    <location>
        <begin position="299"/>
        <end position="318"/>
    </location>
</feature>
<dbReference type="EMBL" id="CP036313">
    <property type="protein sequence ID" value="QBH12086.1"/>
    <property type="molecule type" value="Genomic_DNA"/>
</dbReference>
<dbReference type="EMBL" id="QLNI01000051">
    <property type="protein sequence ID" value="RAM00368.1"/>
    <property type="molecule type" value="Genomic_DNA"/>
</dbReference>
<dbReference type="InterPro" id="IPR001958">
    <property type="entry name" value="Tet-R_TetA/multi-R_MdtG-like"/>
</dbReference>
<dbReference type="Pfam" id="PF07690">
    <property type="entry name" value="MFS_1"/>
    <property type="match status" value="2"/>
</dbReference>
<reference evidence="8 11" key="2">
    <citation type="submission" date="2019-02" db="EMBL/GenBank/DDBJ databases">
        <title>Complete genome sequence of Desulfobacter hydrogenophilus AcRS1.</title>
        <authorList>
            <person name="Marietou A."/>
            <person name="Lund M.B."/>
            <person name="Marshall I.P.G."/>
            <person name="Schreiber L."/>
            <person name="Jorgensen B."/>
        </authorList>
    </citation>
    <scope>NUCLEOTIDE SEQUENCE [LARGE SCALE GENOMIC DNA]</scope>
    <source>
        <strain evidence="8 11">AcRS1</strain>
    </source>
</reference>
<evidence type="ECO:0000256" key="4">
    <source>
        <dbReference type="ARBA" id="ARBA00022989"/>
    </source>
</evidence>
<dbReference type="AlphaFoldDB" id="A0A328F741"/>
<evidence type="ECO:0000313" key="9">
    <source>
        <dbReference type="EMBL" id="RAM00368.1"/>
    </source>
</evidence>
<evidence type="ECO:0000256" key="2">
    <source>
        <dbReference type="ARBA" id="ARBA00022475"/>
    </source>
</evidence>
<accession>A0A328F741</accession>
<feature type="transmembrane region" description="Helical" evidence="6">
    <location>
        <begin position="360"/>
        <end position="381"/>
    </location>
</feature>
<dbReference type="SUPFAM" id="SSF103473">
    <property type="entry name" value="MFS general substrate transporter"/>
    <property type="match status" value="1"/>
</dbReference>
<dbReference type="Proteomes" id="UP000293902">
    <property type="component" value="Chromosome"/>
</dbReference>
<keyword evidence="3 6" id="KW-0812">Transmembrane</keyword>
<dbReference type="InterPro" id="IPR050189">
    <property type="entry name" value="MFS_Efflux_Transporters"/>
</dbReference>
<feature type="domain" description="Major facilitator superfamily (MFS) profile" evidence="7">
    <location>
        <begin position="33"/>
        <end position="413"/>
    </location>
</feature>
<evidence type="ECO:0000256" key="5">
    <source>
        <dbReference type="ARBA" id="ARBA00023136"/>
    </source>
</evidence>
<feature type="transmembrane region" description="Helical" evidence="6">
    <location>
        <begin position="324"/>
        <end position="348"/>
    </location>
</feature>
<sequence>MDFFFGLRESVSQAAARILHRGSRAIPSDHKKVFITLFFIIFITVTGVGIVVPLLPIYAHDLGATGLYVAMIFGAFSISRAFLLPWFGSLSDKKGRKPFILAGLLTYMMVAIAFIWASNVEGLIAVRFIQGAGSAMIMPVVQAYVGEICHEGAEGYAMGLFNLSMFLSLSFGPIMGGMVQQAWSLDAAFYCMSVLSALGAVLCLIFLPPLSKEQIRINRRAPASLAVVIRDRELAGLVVFRYAYTACIGIVWCFMPLYAGKTFGLSGGKIGLLVTAGVFVSGALQLPMGYAADRWNRNIMVVVGGMISSAGILYPFWATSFMDLFAGVCIFGLGGGIAMPALTALAVVKGEQRQAQGSVMSILTAAHSLGMFTGSVMAGLAMDFFSLSYAFPCGSLVMALGVLLFPVLYRRNYKHG</sequence>